<dbReference type="Proteomes" id="UP000033163">
    <property type="component" value="Chromosome I"/>
</dbReference>
<proteinExistence type="predicted"/>
<evidence type="ECO:0000313" key="1">
    <source>
        <dbReference type="EMBL" id="CQR59034.1"/>
    </source>
</evidence>
<name>A0A0E4HIX8_9BACL</name>
<evidence type="ECO:0000313" key="2">
    <source>
        <dbReference type="Proteomes" id="UP000033163"/>
    </source>
</evidence>
<gene>
    <name evidence="1" type="ORF">PRIO_6687</name>
</gene>
<reference evidence="2" key="1">
    <citation type="submission" date="2015-03" db="EMBL/GenBank/DDBJ databases">
        <authorList>
            <person name="Wibberg D."/>
        </authorList>
    </citation>
    <scope>NUCLEOTIDE SEQUENCE [LARGE SCALE GENOMIC DNA]</scope>
</reference>
<dbReference type="AlphaFoldDB" id="A0A0E4HIX8"/>
<dbReference type="KEGG" id="pri:PRIO_6687"/>
<accession>A0A0E4HIX8</accession>
<dbReference type="EMBL" id="LN831776">
    <property type="protein sequence ID" value="CQR59034.1"/>
    <property type="molecule type" value="Genomic_DNA"/>
</dbReference>
<protein>
    <recommendedName>
        <fullName evidence="3">DUF1963 domain-containing protein</fullName>
    </recommendedName>
</protein>
<dbReference type="STRING" id="483937.AMQ84_31505"/>
<evidence type="ECO:0008006" key="3">
    <source>
        <dbReference type="Google" id="ProtNLM"/>
    </source>
</evidence>
<sequence length="290" mass="33487">MSLNQQRHKESMKYLTTAPLRENNAKFISAISDIAYESLTTDEAVLIERLYFKLKNLALRNQILYGLIRCKELELKDFFQNAYKKERYLDMRLLAVHGLAYYASEDRAGWIGGNAPEFFDGQSDLIHEGNQKYIFYLSLIHPFKPESMISIFIPEDYEEYLENNIYPNCSIKAIEHPISTESTEAMFTNPGLIKHAISGGELSNDEKSMDQSFLIKVGGNPRLIQNEDYYLTKLKEESISFLFQVDEEGYPETLLQEDCNYPFGFGSLYIYAKMGTTEVQHPVAGFWQFS</sequence>
<dbReference type="HOGENOM" id="CLU_959236_0_0_9"/>
<dbReference type="PATRIC" id="fig|1073571.4.peg.7149"/>
<organism evidence="1 2">
    <name type="scientific">Paenibacillus riograndensis SBR5</name>
    <dbReference type="NCBI Taxonomy" id="1073571"/>
    <lineage>
        <taxon>Bacteria</taxon>
        <taxon>Bacillati</taxon>
        <taxon>Bacillota</taxon>
        <taxon>Bacilli</taxon>
        <taxon>Bacillales</taxon>
        <taxon>Paenibacillaceae</taxon>
        <taxon>Paenibacillus</taxon>
        <taxon>Paenibacillus sonchi group</taxon>
    </lineage>
</organism>